<protein>
    <submittedName>
        <fullName evidence="3">Uncharacterized protein</fullName>
    </submittedName>
</protein>
<feature type="signal peptide" evidence="1">
    <location>
        <begin position="1"/>
        <end position="22"/>
    </location>
</feature>
<organism evidence="2 3">
    <name type="scientific">Ditylenchus dipsaci</name>
    <dbReference type="NCBI Taxonomy" id="166011"/>
    <lineage>
        <taxon>Eukaryota</taxon>
        <taxon>Metazoa</taxon>
        <taxon>Ecdysozoa</taxon>
        <taxon>Nematoda</taxon>
        <taxon>Chromadorea</taxon>
        <taxon>Rhabditida</taxon>
        <taxon>Tylenchina</taxon>
        <taxon>Tylenchomorpha</taxon>
        <taxon>Sphaerularioidea</taxon>
        <taxon>Anguinidae</taxon>
        <taxon>Anguininae</taxon>
        <taxon>Ditylenchus</taxon>
    </lineage>
</organism>
<keyword evidence="2" id="KW-1185">Reference proteome</keyword>
<feature type="chain" id="PRO_5037298904" evidence="1">
    <location>
        <begin position="23"/>
        <end position="203"/>
    </location>
</feature>
<dbReference type="AlphaFoldDB" id="A0A915DDW4"/>
<dbReference type="WBParaSite" id="jg18399">
    <property type="protein sequence ID" value="jg18399"/>
    <property type="gene ID" value="jg18399"/>
</dbReference>
<accession>A0A915DDW4</accession>
<sequence>MNSISAFLLAISLFATILVVSSLHHHNISKERVEVNKDIKAKHWEIQAIETLAGHENNAETVEDILKFAGKSIENLKTNLVLVKEVLAVRAGFENGVAKKPDVAVNELLESLPDNGEYKYGFMTISEQHYLYAFLTGLAVEYRDAFEKKLWSAKRNALDSYWQRTNNPRNTTVSSVVAVMRRLNGKLSAVAGLLVNVDIIEGK</sequence>
<evidence type="ECO:0000256" key="1">
    <source>
        <dbReference type="SAM" id="SignalP"/>
    </source>
</evidence>
<reference evidence="3" key="1">
    <citation type="submission" date="2022-11" db="UniProtKB">
        <authorList>
            <consortium name="WormBaseParasite"/>
        </authorList>
    </citation>
    <scope>IDENTIFICATION</scope>
</reference>
<keyword evidence="1" id="KW-0732">Signal</keyword>
<dbReference type="Proteomes" id="UP000887574">
    <property type="component" value="Unplaced"/>
</dbReference>
<evidence type="ECO:0000313" key="2">
    <source>
        <dbReference type="Proteomes" id="UP000887574"/>
    </source>
</evidence>
<proteinExistence type="predicted"/>
<name>A0A915DDW4_9BILA</name>
<evidence type="ECO:0000313" key="3">
    <source>
        <dbReference type="WBParaSite" id="jg18399"/>
    </source>
</evidence>